<proteinExistence type="predicted"/>
<dbReference type="KEGG" id="dku:Desku_1600"/>
<organism evidence="2 3">
    <name type="scientific">Desulfofundulus kuznetsovii (strain DSM 6115 / VKM B-1805 / 17)</name>
    <name type="common">Desulfotomaculum kuznetsovii</name>
    <dbReference type="NCBI Taxonomy" id="760568"/>
    <lineage>
        <taxon>Bacteria</taxon>
        <taxon>Bacillati</taxon>
        <taxon>Bacillota</taxon>
        <taxon>Clostridia</taxon>
        <taxon>Eubacteriales</taxon>
        <taxon>Peptococcaceae</taxon>
        <taxon>Desulfofundulus</taxon>
    </lineage>
</organism>
<dbReference type="PANTHER" id="PTHR35531">
    <property type="entry name" value="INNER MEMBRANE PROTEIN YBCI-RELATED"/>
    <property type="match status" value="1"/>
</dbReference>
<dbReference type="InterPro" id="IPR007404">
    <property type="entry name" value="YdjM-like"/>
</dbReference>
<reference evidence="3" key="1">
    <citation type="submission" date="2011-05" db="EMBL/GenBank/DDBJ databases">
        <title>Complete sequence of Desulfotomaculum kuznetsovii DSM 6115.</title>
        <authorList>
            <person name="Lucas S."/>
            <person name="Han J."/>
            <person name="Lapidus A."/>
            <person name="Cheng J.-F."/>
            <person name="Goodwin L."/>
            <person name="Pitluck S."/>
            <person name="Peters L."/>
            <person name="Mikhailova N."/>
            <person name="Lu M."/>
            <person name="Saunders E."/>
            <person name="Han C."/>
            <person name="Tapia R."/>
            <person name="Land M."/>
            <person name="Hauser L."/>
            <person name="Kyrpides N."/>
            <person name="Ivanova N."/>
            <person name="Pagani I."/>
            <person name="Nazina T."/>
            <person name="Ivanova A."/>
            <person name="Parshina S."/>
            <person name="Kuever J."/>
            <person name="Muyzer G."/>
            <person name="Plugge C."/>
            <person name="Stams A."/>
            <person name="Woyke T."/>
        </authorList>
    </citation>
    <scope>NUCLEOTIDE SEQUENCE [LARGE SCALE GENOMIC DNA]</scope>
    <source>
        <strain evidence="3">DSM 6115 / VKM B-1805 / 17</strain>
    </source>
</reference>
<name>A0AAU8PB27_DESK7</name>
<dbReference type="Proteomes" id="UP000009229">
    <property type="component" value="Chromosome"/>
</dbReference>
<gene>
    <name evidence="2" type="ordered locus">Desku_1600</name>
</gene>
<keyword evidence="1" id="KW-0472">Membrane</keyword>
<evidence type="ECO:0000313" key="2">
    <source>
        <dbReference type="EMBL" id="AEG15180.1"/>
    </source>
</evidence>
<dbReference type="AlphaFoldDB" id="A0AAU8PB27"/>
<keyword evidence="1" id="KW-0812">Transmembrane</keyword>
<feature type="transmembrane region" description="Helical" evidence="1">
    <location>
        <begin position="80"/>
        <end position="109"/>
    </location>
</feature>
<evidence type="ECO:0000313" key="3">
    <source>
        <dbReference type="Proteomes" id="UP000009229"/>
    </source>
</evidence>
<sequence length="191" mass="20171">MTGSTHFAAGAALGATVGALTGQPAAGAVLGGVAGLLADIDHPGSKLGRKIRPLAVVLEERWGHRDSPTHTVMFCLPAGLFLGLLAGVFLGAPLLVLSGILGAVSHLVLDAMTKSGVRPFRVWLPKLPLPDFLPGRVKGKLERWNTWAAEVEGRTGKRHYRGEVVTGQDCREHIIAAVSWMVVALMMSISK</sequence>
<dbReference type="RefSeq" id="WP_013822695.1">
    <property type="nucleotide sequence ID" value="NC_015573.1"/>
</dbReference>
<evidence type="ECO:0008006" key="4">
    <source>
        <dbReference type="Google" id="ProtNLM"/>
    </source>
</evidence>
<dbReference type="PANTHER" id="PTHR35531:SF1">
    <property type="entry name" value="INNER MEMBRANE PROTEIN YBCI-RELATED"/>
    <property type="match status" value="1"/>
</dbReference>
<dbReference type="Pfam" id="PF04307">
    <property type="entry name" value="YdjM"/>
    <property type="match status" value="1"/>
</dbReference>
<accession>A0AAU8PB27</accession>
<keyword evidence="3" id="KW-1185">Reference proteome</keyword>
<keyword evidence="1" id="KW-1133">Transmembrane helix</keyword>
<protein>
    <recommendedName>
        <fullName evidence="4">Membrane-bound metal-dependent hydrolase</fullName>
    </recommendedName>
</protein>
<dbReference type="EMBL" id="CP002770">
    <property type="protein sequence ID" value="AEG15180.1"/>
    <property type="molecule type" value="Genomic_DNA"/>
</dbReference>
<evidence type="ECO:0000256" key="1">
    <source>
        <dbReference type="SAM" id="Phobius"/>
    </source>
</evidence>